<reference evidence="2 3" key="1">
    <citation type="submission" date="2021-05" db="EMBL/GenBank/DDBJ databases">
        <title>The draft genome of Geobacter pelophilus DSM 12255.</title>
        <authorList>
            <person name="Xu Z."/>
            <person name="Masuda Y."/>
            <person name="Itoh H."/>
            <person name="Senoo K."/>
        </authorList>
    </citation>
    <scope>NUCLEOTIDE SEQUENCE [LARGE SCALE GENOMIC DNA]</scope>
    <source>
        <strain evidence="2 3">DSM 12255</strain>
    </source>
</reference>
<dbReference type="AlphaFoldDB" id="A0AAW4L1L8"/>
<organism evidence="2 3">
    <name type="scientific">Geoanaerobacter pelophilus</name>
    <dbReference type="NCBI Taxonomy" id="60036"/>
    <lineage>
        <taxon>Bacteria</taxon>
        <taxon>Pseudomonadati</taxon>
        <taxon>Thermodesulfobacteriota</taxon>
        <taxon>Desulfuromonadia</taxon>
        <taxon>Geobacterales</taxon>
        <taxon>Geobacteraceae</taxon>
        <taxon>Geoanaerobacter</taxon>
    </lineage>
</organism>
<evidence type="ECO:0008006" key="4">
    <source>
        <dbReference type="Google" id="ProtNLM"/>
    </source>
</evidence>
<protein>
    <recommendedName>
        <fullName evidence="4">Glycosyltransferase RgtA/B/C/D-like domain-containing protein</fullName>
    </recommendedName>
</protein>
<feature type="transmembrane region" description="Helical" evidence="1">
    <location>
        <begin position="99"/>
        <end position="118"/>
    </location>
</feature>
<evidence type="ECO:0000256" key="1">
    <source>
        <dbReference type="SAM" id="Phobius"/>
    </source>
</evidence>
<keyword evidence="1" id="KW-0472">Membrane</keyword>
<gene>
    <name evidence="2" type="ORF">KI809_03690</name>
</gene>
<keyword evidence="3" id="KW-1185">Reference proteome</keyword>
<feature type="transmembrane region" description="Helical" evidence="1">
    <location>
        <begin position="43"/>
        <end position="62"/>
    </location>
</feature>
<sequence>MEDDFARYLDAINGGFFNPKPYGFIPGAIKALNKQLMLVSAQFARLFYVVFFAIPLSLTVYYLNRRYFNFEFSTALFSAILLNILPFQIQIPTFLDGSYPLIGLLFIFTSINAALEYLQSRNPLLLLLACLSWYMGTYHFTLAELNIFMTPSVLILFLIHNKGFTKDRITILTLFSLISSYKIYLVLSVIASGKSRGAATPIAINGQDIIIRIGKFISWSSLIPTRAFTNLYYHSFCTALLLLCSLFTIITILLFNKNLPNRKNYMSAVMFYALFSLCASFPFITASPFIAPRYFFVANVGICILYIMCIYLIVNGLLRSSQYVSTITGVTLLSVTMFAGVHRHMHLSESHAYKNKNFNTLCDQLKVLGNIQPGSQMVVTGFNADTGEHYKWSSGLYSFCLKKPGISGIIGNEYSFYDQFSVADRAYFRKMGGLDVSKPIYLFRSVNNTFIRPKYLLRWLEKEKSSSAWTIYTTDATTNLLKRYGSGEGIENYQKFLKNRGLSSEEILWGGYDPARKWTDFVNTSKVKSF</sequence>
<evidence type="ECO:0000313" key="3">
    <source>
        <dbReference type="Proteomes" id="UP000811899"/>
    </source>
</evidence>
<name>A0AAW4L1L8_9BACT</name>
<keyword evidence="1" id="KW-1133">Transmembrane helix</keyword>
<feature type="transmembrane region" description="Helical" evidence="1">
    <location>
        <begin position="231"/>
        <end position="255"/>
    </location>
</feature>
<dbReference type="EMBL" id="JAHCVJ010000001">
    <property type="protein sequence ID" value="MBT0663395.1"/>
    <property type="molecule type" value="Genomic_DNA"/>
</dbReference>
<accession>A0AAW4L1L8</accession>
<keyword evidence="1" id="KW-0812">Transmembrane</keyword>
<feature type="transmembrane region" description="Helical" evidence="1">
    <location>
        <begin position="296"/>
        <end position="314"/>
    </location>
</feature>
<dbReference type="Proteomes" id="UP000811899">
    <property type="component" value="Unassembled WGS sequence"/>
</dbReference>
<proteinExistence type="predicted"/>
<feature type="transmembrane region" description="Helical" evidence="1">
    <location>
        <begin position="267"/>
        <end position="290"/>
    </location>
</feature>
<feature type="transmembrane region" description="Helical" evidence="1">
    <location>
        <begin position="171"/>
        <end position="191"/>
    </location>
</feature>
<feature type="transmembrane region" description="Helical" evidence="1">
    <location>
        <begin position="138"/>
        <end position="159"/>
    </location>
</feature>
<feature type="transmembrane region" description="Helical" evidence="1">
    <location>
        <begin position="68"/>
        <end position="87"/>
    </location>
</feature>
<comment type="caution">
    <text evidence="2">The sequence shown here is derived from an EMBL/GenBank/DDBJ whole genome shotgun (WGS) entry which is preliminary data.</text>
</comment>
<evidence type="ECO:0000313" key="2">
    <source>
        <dbReference type="EMBL" id="MBT0663395.1"/>
    </source>
</evidence>
<feature type="transmembrane region" description="Helical" evidence="1">
    <location>
        <begin position="323"/>
        <end position="341"/>
    </location>
</feature>